<gene>
    <name evidence="1" type="ORF">SORDD05_00622</name>
</gene>
<protein>
    <submittedName>
        <fullName evidence="1">Uncharacterized protein</fullName>
    </submittedName>
</protein>
<dbReference type="RefSeq" id="WP_061417057.1">
    <property type="nucleotide sequence ID" value="NZ_KQ969037.1"/>
</dbReference>
<sequence length="78" mass="9450">MKRSDVALLISELQKEGKRYTIFPFDFRYCISNDEISEVFSPEILEELEQIQREHRERCKKFSRKLLNEVIETLPKEE</sequence>
<evidence type="ECO:0000313" key="1">
    <source>
        <dbReference type="EMBL" id="KXT60795.1"/>
    </source>
</evidence>
<dbReference type="EMBL" id="LQOG01000020">
    <property type="protein sequence ID" value="KXT60795.1"/>
    <property type="molecule type" value="Genomic_DNA"/>
</dbReference>
<dbReference type="AlphaFoldDB" id="A0A139MAK9"/>
<comment type="caution">
    <text evidence="1">The sequence shown here is derived from an EMBL/GenBank/DDBJ whole genome shotgun (WGS) entry which is preliminary data.</text>
</comment>
<reference evidence="1 2" key="1">
    <citation type="submission" date="2016-01" db="EMBL/GenBank/DDBJ databases">
        <title>Highly variable Streptococcus oralis are common among viridans streptococci isolated from primates.</title>
        <authorList>
            <person name="Denapaite D."/>
            <person name="Rieger M."/>
            <person name="Koendgen S."/>
            <person name="Brueckner R."/>
            <person name="Ochigava I."/>
            <person name="Kappeler P."/>
            <person name="Maetz-Rensing K."/>
            <person name="Leendertz F."/>
            <person name="Hakenbeck R."/>
        </authorList>
    </citation>
    <scope>NUCLEOTIDE SEQUENCE [LARGE SCALE GENOMIC DNA]</scope>
    <source>
        <strain evidence="1 2">DD05</strain>
    </source>
</reference>
<dbReference type="Proteomes" id="UP000070541">
    <property type="component" value="Unassembled WGS sequence"/>
</dbReference>
<proteinExistence type="predicted"/>
<accession>A0A139MAK9</accession>
<organism evidence="1 2">
    <name type="scientific">Streptococcus oralis</name>
    <dbReference type="NCBI Taxonomy" id="1303"/>
    <lineage>
        <taxon>Bacteria</taxon>
        <taxon>Bacillati</taxon>
        <taxon>Bacillota</taxon>
        <taxon>Bacilli</taxon>
        <taxon>Lactobacillales</taxon>
        <taxon>Streptococcaceae</taxon>
        <taxon>Streptococcus</taxon>
    </lineage>
</organism>
<name>A0A139MAK9_STROR</name>
<evidence type="ECO:0000313" key="2">
    <source>
        <dbReference type="Proteomes" id="UP000070541"/>
    </source>
</evidence>